<keyword evidence="6 10" id="KW-0653">Protein transport</keyword>
<evidence type="ECO:0000256" key="4">
    <source>
        <dbReference type="ARBA" id="ARBA00022448"/>
    </source>
</evidence>
<sequence>MKSMSKLSGQFRNTAWDPILIVSQIVAVQSVFYLTLGVWLLALDFVVGTSRSLDHVFKYQEIHSRDSIGKLVIVAFLLNALTGAVSLWCLVQRTKLCLDFACTVHFLHLILCWIYNGYFPVSLFWWVLNIVSAGIMCICGELLCMRTELKAIPLSSPPKVVGL</sequence>
<protein>
    <recommendedName>
        <fullName evidence="3 10">Protein SYS1 homolog</fullName>
    </recommendedName>
</protein>
<accession>A0A6H5GFR7</accession>
<reference evidence="11 12" key="1">
    <citation type="submission" date="2020-02" db="EMBL/GenBank/DDBJ databases">
        <authorList>
            <person name="Ferguson B K."/>
        </authorList>
    </citation>
    <scope>NUCLEOTIDE SEQUENCE [LARGE SCALE GENOMIC DNA]</scope>
</reference>
<keyword evidence="9 10" id="KW-0472">Membrane</keyword>
<evidence type="ECO:0000313" key="11">
    <source>
        <dbReference type="EMBL" id="CAB0002297.1"/>
    </source>
</evidence>
<dbReference type="GO" id="GO:0006895">
    <property type="term" value="P:Golgi to endosome transport"/>
    <property type="evidence" value="ECO:0007669"/>
    <property type="project" value="TreeGrafter"/>
</dbReference>
<evidence type="ECO:0000256" key="10">
    <source>
        <dbReference type="PIRNR" id="PIRNR031402"/>
    </source>
</evidence>
<dbReference type="GO" id="GO:0043001">
    <property type="term" value="P:Golgi to plasma membrane protein transport"/>
    <property type="evidence" value="ECO:0007669"/>
    <property type="project" value="TreeGrafter"/>
</dbReference>
<keyword evidence="7 10" id="KW-1133">Transmembrane helix</keyword>
<organism evidence="11 12">
    <name type="scientific">Nesidiocoris tenuis</name>
    <dbReference type="NCBI Taxonomy" id="355587"/>
    <lineage>
        <taxon>Eukaryota</taxon>
        <taxon>Metazoa</taxon>
        <taxon>Ecdysozoa</taxon>
        <taxon>Arthropoda</taxon>
        <taxon>Hexapoda</taxon>
        <taxon>Insecta</taxon>
        <taxon>Pterygota</taxon>
        <taxon>Neoptera</taxon>
        <taxon>Paraneoptera</taxon>
        <taxon>Hemiptera</taxon>
        <taxon>Heteroptera</taxon>
        <taxon>Panheteroptera</taxon>
        <taxon>Cimicomorpha</taxon>
        <taxon>Miridae</taxon>
        <taxon>Dicyphina</taxon>
        <taxon>Nesidiocoris</taxon>
    </lineage>
</organism>
<dbReference type="GO" id="GO:0005802">
    <property type="term" value="C:trans-Golgi network"/>
    <property type="evidence" value="ECO:0007669"/>
    <property type="project" value="TreeGrafter"/>
</dbReference>
<evidence type="ECO:0000256" key="1">
    <source>
        <dbReference type="ARBA" id="ARBA00004653"/>
    </source>
</evidence>
<dbReference type="PIRSF" id="PIRSF031402">
    <property type="entry name" value="SYS1_homologue"/>
    <property type="match status" value="1"/>
</dbReference>
<dbReference type="InterPro" id="IPR016973">
    <property type="entry name" value="Integral_membrane_SYS1"/>
</dbReference>
<evidence type="ECO:0000256" key="5">
    <source>
        <dbReference type="ARBA" id="ARBA00022692"/>
    </source>
</evidence>
<comment type="function">
    <text evidence="10">Involved in protein trafficking.</text>
</comment>
<dbReference type="AlphaFoldDB" id="A0A6H5GFR7"/>
<name>A0A6H5GFR7_9HEMI</name>
<feature type="transmembrane region" description="Helical" evidence="10">
    <location>
        <begin position="67"/>
        <end position="91"/>
    </location>
</feature>
<comment type="subcellular location">
    <subcellularLocation>
        <location evidence="1 10">Golgi apparatus membrane</location>
        <topology evidence="1 10">Multi-pass membrane protein</topology>
    </subcellularLocation>
</comment>
<dbReference type="Proteomes" id="UP000479000">
    <property type="component" value="Unassembled WGS sequence"/>
</dbReference>
<dbReference type="PANTHER" id="PTHR12952">
    <property type="entry name" value="SYS1"/>
    <property type="match status" value="1"/>
</dbReference>
<keyword evidence="5 10" id="KW-0812">Transmembrane</keyword>
<dbReference type="GO" id="GO:0000139">
    <property type="term" value="C:Golgi membrane"/>
    <property type="evidence" value="ECO:0007669"/>
    <property type="project" value="UniProtKB-SubCell"/>
</dbReference>
<feature type="transmembrane region" description="Helical" evidence="10">
    <location>
        <begin position="124"/>
        <end position="144"/>
    </location>
</feature>
<evidence type="ECO:0000313" key="12">
    <source>
        <dbReference type="Proteomes" id="UP000479000"/>
    </source>
</evidence>
<gene>
    <name evidence="11" type="ORF">NTEN_LOCUS8084</name>
</gene>
<evidence type="ECO:0000256" key="8">
    <source>
        <dbReference type="ARBA" id="ARBA00023034"/>
    </source>
</evidence>
<evidence type="ECO:0000256" key="9">
    <source>
        <dbReference type="ARBA" id="ARBA00023136"/>
    </source>
</evidence>
<dbReference type="Pfam" id="PF09801">
    <property type="entry name" value="SYS1"/>
    <property type="match status" value="1"/>
</dbReference>
<evidence type="ECO:0000256" key="3">
    <source>
        <dbReference type="ARBA" id="ARBA00014516"/>
    </source>
</evidence>
<dbReference type="GO" id="GO:0005829">
    <property type="term" value="C:cytosol"/>
    <property type="evidence" value="ECO:0007669"/>
    <property type="project" value="GOC"/>
</dbReference>
<proteinExistence type="inferred from homology"/>
<keyword evidence="4 10" id="KW-0813">Transport</keyword>
<comment type="similarity">
    <text evidence="2 10">Belongs to the SYS1 family.</text>
</comment>
<evidence type="ECO:0000256" key="7">
    <source>
        <dbReference type="ARBA" id="ARBA00022989"/>
    </source>
</evidence>
<dbReference type="GO" id="GO:0034067">
    <property type="term" value="P:protein localization to Golgi apparatus"/>
    <property type="evidence" value="ECO:0007669"/>
    <property type="project" value="TreeGrafter"/>
</dbReference>
<evidence type="ECO:0000256" key="6">
    <source>
        <dbReference type="ARBA" id="ARBA00022927"/>
    </source>
</evidence>
<evidence type="ECO:0000256" key="2">
    <source>
        <dbReference type="ARBA" id="ARBA00008160"/>
    </source>
</evidence>
<dbReference type="InterPro" id="IPR019185">
    <property type="entry name" value="Integral_membrane_SYS1-rel"/>
</dbReference>
<dbReference type="PANTHER" id="PTHR12952:SF0">
    <property type="entry name" value="PROTEIN SYS1 HOMOLOG"/>
    <property type="match status" value="1"/>
</dbReference>
<feature type="transmembrane region" description="Helical" evidence="10">
    <location>
        <begin position="98"/>
        <end position="118"/>
    </location>
</feature>
<feature type="transmembrane region" description="Helical" evidence="10">
    <location>
        <begin position="21"/>
        <end position="47"/>
    </location>
</feature>
<keyword evidence="12" id="KW-1185">Reference proteome</keyword>
<dbReference type="OrthoDB" id="542931at2759"/>
<dbReference type="EMBL" id="CADCXU010011988">
    <property type="protein sequence ID" value="CAB0002297.1"/>
    <property type="molecule type" value="Genomic_DNA"/>
</dbReference>
<keyword evidence="8 10" id="KW-0333">Golgi apparatus</keyword>